<accession>A0A1H4MDN0</accession>
<dbReference type="OrthoDB" id="9790710at2"/>
<organism evidence="2 3">
    <name type="scientific">Maribacter dokdonensis</name>
    <dbReference type="NCBI Taxonomy" id="320912"/>
    <lineage>
        <taxon>Bacteria</taxon>
        <taxon>Pseudomonadati</taxon>
        <taxon>Bacteroidota</taxon>
        <taxon>Flavobacteriia</taxon>
        <taxon>Flavobacteriales</taxon>
        <taxon>Flavobacteriaceae</taxon>
        <taxon>Maribacter</taxon>
    </lineage>
</organism>
<dbReference type="AlphaFoldDB" id="A0A1H4MDN0"/>
<reference evidence="2 3" key="1">
    <citation type="submission" date="2016-10" db="EMBL/GenBank/DDBJ databases">
        <authorList>
            <person name="de Groot N.N."/>
        </authorList>
    </citation>
    <scope>NUCLEOTIDE SEQUENCE [LARGE SCALE GENOMIC DNA]</scope>
    <source>
        <strain evidence="2 3">MAR_2009_71</strain>
    </source>
</reference>
<dbReference type="RefSeq" id="WP_074671714.1">
    <property type="nucleotide sequence ID" value="NZ_FNTB01000001.1"/>
</dbReference>
<dbReference type="CDD" id="cd03801">
    <property type="entry name" value="GT4_PimA-like"/>
    <property type="match status" value="1"/>
</dbReference>
<sequence length="349" mass="39713">MGEKKHKLLIIGPTHGVYGGMEAFMIAIAEAAMQWEEYEVRICFKLVKYAKAEANLINAAEKICDKVDFIDRGSLKLFNIIWWADILHVQNTPPDVIFTAKLLAKRIFLTIHNWRRTEKNIHNILWGYAAKCADKRWYNSKFVWDTWEPIKKSNKSDAFPTVSKFSSGWCAPEKRMGFIFLGRWIENKGIEEILRAYALNNFDVEKYPLTILGDGPIRPVVLKLKDQLNLQKINIPGFVDAKTKEELLISAKWLLSPANTKEDMGLTPIEARSVGVPSIVTRDGGLPEAGGPAAFIAEPGDVDSLAKCMQRAMIMSDEEYLKRTILAKDSLKGFLRPIEFYRKAFLDKE</sequence>
<dbReference type="SUPFAM" id="SSF53756">
    <property type="entry name" value="UDP-Glycosyltransferase/glycogen phosphorylase"/>
    <property type="match status" value="1"/>
</dbReference>
<evidence type="ECO:0000313" key="2">
    <source>
        <dbReference type="EMBL" id="SEB81136.1"/>
    </source>
</evidence>
<protein>
    <submittedName>
        <fullName evidence="2">Glycosyltransferase involved in cell wall bisynthesis</fullName>
    </submittedName>
</protein>
<dbReference type="Proteomes" id="UP000183038">
    <property type="component" value="Unassembled WGS sequence"/>
</dbReference>
<dbReference type="GO" id="GO:0016757">
    <property type="term" value="F:glycosyltransferase activity"/>
    <property type="evidence" value="ECO:0007669"/>
    <property type="project" value="InterPro"/>
</dbReference>
<evidence type="ECO:0000259" key="1">
    <source>
        <dbReference type="Pfam" id="PF00534"/>
    </source>
</evidence>
<dbReference type="InterPro" id="IPR001296">
    <property type="entry name" value="Glyco_trans_1"/>
</dbReference>
<proteinExistence type="predicted"/>
<dbReference type="Gene3D" id="3.40.50.2000">
    <property type="entry name" value="Glycogen Phosphorylase B"/>
    <property type="match status" value="1"/>
</dbReference>
<dbReference type="PANTHER" id="PTHR45947:SF3">
    <property type="entry name" value="SULFOQUINOVOSYL TRANSFERASE SQD2"/>
    <property type="match status" value="1"/>
</dbReference>
<keyword evidence="2" id="KW-0808">Transferase</keyword>
<evidence type="ECO:0000313" key="3">
    <source>
        <dbReference type="Proteomes" id="UP000183038"/>
    </source>
</evidence>
<name>A0A1H4MDN0_9FLAO</name>
<dbReference type="EMBL" id="FNTB01000001">
    <property type="protein sequence ID" value="SEB81136.1"/>
    <property type="molecule type" value="Genomic_DNA"/>
</dbReference>
<dbReference type="Pfam" id="PF00534">
    <property type="entry name" value="Glycos_transf_1"/>
    <property type="match status" value="1"/>
</dbReference>
<dbReference type="InterPro" id="IPR050194">
    <property type="entry name" value="Glycosyltransferase_grp1"/>
</dbReference>
<dbReference type="PANTHER" id="PTHR45947">
    <property type="entry name" value="SULFOQUINOVOSYL TRANSFERASE SQD2"/>
    <property type="match status" value="1"/>
</dbReference>
<gene>
    <name evidence="2" type="ORF">SAMN05192540_1606</name>
</gene>
<feature type="domain" description="Glycosyl transferase family 1" evidence="1">
    <location>
        <begin position="172"/>
        <end position="316"/>
    </location>
</feature>